<evidence type="ECO:0000256" key="3">
    <source>
        <dbReference type="SAM" id="MobiDB-lite"/>
    </source>
</evidence>
<accession>A0ABQ9JGH2</accession>
<dbReference type="InterPro" id="IPR024626">
    <property type="entry name" value="Kri1-like_C"/>
</dbReference>
<dbReference type="Proteomes" id="UP001162164">
    <property type="component" value="Unassembled WGS sequence"/>
</dbReference>
<evidence type="ECO:0000313" key="6">
    <source>
        <dbReference type="Proteomes" id="UP001162164"/>
    </source>
</evidence>
<dbReference type="Pfam" id="PF12936">
    <property type="entry name" value="Kri1_C"/>
    <property type="match status" value="1"/>
</dbReference>
<reference evidence="5" key="1">
    <citation type="journal article" date="2023" name="Insect Mol. Biol.">
        <title>Genome sequencing provides insights into the evolution of gene families encoding plant cell wall-degrading enzymes in longhorned beetles.</title>
        <authorList>
            <person name="Shin N.R."/>
            <person name="Okamura Y."/>
            <person name="Kirsch R."/>
            <person name="Pauchet Y."/>
        </authorList>
    </citation>
    <scope>NUCLEOTIDE SEQUENCE</scope>
    <source>
        <strain evidence="5">MMC_N1</strain>
    </source>
</reference>
<evidence type="ECO:0000256" key="2">
    <source>
        <dbReference type="ARBA" id="ARBA00017294"/>
    </source>
</evidence>
<evidence type="ECO:0000256" key="1">
    <source>
        <dbReference type="ARBA" id="ARBA00007473"/>
    </source>
</evidence>
<gene>
    <name evidence="5" type="ORF">NQ317_009331</name>
</gene>
<feature type="domain" description="Kri1-like C-terminal" evidence="4">
    <location>
        <begin position="46"/>
        <end position="91"/>
    </location>
</feature>
<sequence>MLLSRVSLRTHPGLIRELSVTKNGHARLFSRFRDLHILLNGCRTRILLANERELNRWCSLKKAVQIRPDHVEKYEQIAYKKKAQNIVLKNKILPSLFSDTPEDVEISSKKKNNRQVVNNNEESINKDGNSSLNEKLGDKDDKGNNILEGNTNNEDKASKSKSKKKKKVKRALSQPNCNKKKVGENIAFNEEKGNKATAEGSTHKKSKKKKKGKKVISKSGQNDTDLWSQALVITDTGLLPIM</sequence>
<dbReference type="InterPro" id="IPR018034">
    <property type="entry name" value="Kri1"/>
</dbReference>
<dbReference type="PANTHER" id="PTHR14490:SF5">
    <property type="entry name" value="PROTEIN KRI1 HOMOLOG"/>
    <property type="match status" value="1"/>
</dbReference>
<name>A0ABQ9JGH2_9CUCU</name>
<feature type="compositionally biased region" description="Basic residues" evidence="3">
    <location>
        <begin position="203"/>
        <end position="216"/>
    </location>
</feature>
<organism evidence="5 6">
    <name type="scientific">Molorchus minor</name>
    <dbReference type="NCBI Taxonomy" id="1323400"/>
    <lineage>
        <taxon>Eukaryota</taxon>
        <taxon>Metazoa</taxon>
        <taxon>Ecdysozoa</taxon>
        <taxon>Arthropoda</taxon>
        <taxon>Hexapoda</taxon>
        <taxon>Insecta</taxon>
        <taxon>Pterygota</taxon>
        <taxon>Neoptera</taxon>
        <taxon>Endopterygota</taxon>
        <taxon>Coleoptera</taxon>
        <taxon>Polyphaga</taxon>
        <taxon>Cucujiformia</taxon>
        <taxon>Chrysomeloidea</taxon>
        <taxon>Cerambycidae</taxon>
        <taxon>Lamiinae</taxon>
        <taxon>Monochamini</taxon>
        <taxon>Molorchus</taxon>
    </lineage>
</organism>
<keyword evidence="6" id="KW-1185">Reference proteome</keyword>
<dbReference type="EMBL" id="JAPWTJ010000561">
    <property type="protein sequence ID" value="KAJ8977313.1"/>
    <property type="molecule type" value="Genomic_DNA"/>
</dbReference>
<feature type="compositionally biased region" description="Basic residues" evidence="3">
    <location>
        <begin position="159"/>
        <end position="170"/>
    </location>
</feature>
<protein>
    <recommendedName>
        <fullName evidence="2">Protein KRI1 homolog</fullName>
    </recommendedName>
</protein>
<comment type="caution">
    <text evidence="5">The sequence shown here is derived from an EMBL/GenBank/DDBJ whole genome shotgun (WGS) entry which is preliminary data.</text>
</comment>
<feature type="region of interest" description="Disordered" evidence="3">
    <location>
        <begin position="103"/>
        <end position="223"/>
    </location>
</feature>
<comment type="similarity">
    <text evidence="1">Belongs to the KRI1 family.</text>
</comment>
<evidence type="ECO:0000259" key="4">
    <source>
        <dbReference type="Pfam" id="PF12936"/>
    </source>
</evidence>
<evidence type="ECO:0000313" key="5">
    <source>
        <dbReference type="EMBL" id="KAJ8977313.1"/>
    </source>
</evidence>
<dbReference type="PANTHER" id="PTHR14490">
    <property type="entry name" value="ZINC FINGER, ZZ TYPE"/>
    <property type="match status" value="1"/>
</dbReference>
<proteinExistence type="inferred from homology"/>